<name>A0AAW0RKG7_9HYPO</name>
<proteinExistence type="predicted"/>
<evidence type="ECO:0000313" key="1">
    <source>
        <dbReference type="EMBL" id="KAK8142682.1"/>
    </source>
</evidence>
<comment type="caution">
    <text evidence="1">The sequence shown here is derived from an EMBL/GenBank/DDBJ whole genome shotgun (WGS) entry which is preliminary data.</text>
</comment>
<gene>
    <name evidence="1" type="ORF">G3M48_008413</name>
</gene>
<dbReference type="AlphaFoldDB" id="A0AAW0RKG7"/>
<reference evidence="1 2" key="1">
    <citation type="submission" date="2020-02" db="EMBL/GenBank/DDBJ databases">
        <title>Comparative genomics of the hypocrealean fungal genus Beauvera.</title>
        <authorList>
            <person name="Showalter D.N."/>
            <person name="Bushley K.E."/>
            <person name="Rehner S.A."/>
        </authorList>
    </citation>
    <scope>NUCLEOTIDE SEQUENCE [LARGE SCALE GENOMIC DNA]</scope>
    <source>
        <strain evidence="1 2">ARSEF4384</strain>
    </source>
</reference>
<accession>A0AAW0RKG7</accession>
<evidence type="ECO:0000313" key="2">
    <source>
        <dbReference type="Proteomes" id="UP001397290"/>
    </source>
</evidence>
<keyword evidence="2" id="KW-1185">Reference proteome</keyword>
<organism evidence="1 2">
    <name type="scientific">Beauveria asiatica</name>
    <dbReference type="NCBI Taxonomy" id="1069075"/>
    <lineage>
        <taxon>Eukaryota</taxon>
        <taxon>Fungi</taxon>
        <taxon>Dikarya</taxon>
        <taxon>Ascomycota</taxon>
        <taxon>Pezizomycotina</taxon>
        <taxon>Sordariomycetes</taxon>
        <taxon>Hypocreomycetidae</taxon>
        <taxon>Hypocreales</taxon>
        <taxon>Cordycipitaceae</taxon>
        <taxon>Beauveria</taxon>
    </lineage>
</organism>
<sequence>MLATAGSSTRGEAATAGQILLHGLCWYGKYGSDERKPNVYDSKPTILGHKFGRIPEYEGFA</sequence>
<dbReference type="Proteomes" id="UP001397290">
    <property type="component" value="Unassembled WGS sequence"/>
</dbReference>
<dbReference type="EMBL" id="JAAHCF010000630">
    <property type="protein sequence ID" value="KAK8142682.1"/>
    <property type="molecule type" value="Genomic_DNA"/>
</dbReference>
<protein>
    <submittedName>
        <fullName evidence="1">Uncharacterized protein</fullName>
    </submittedName>
</protein>